<dbReference type="AlphaFoldDB" id="A0A6M3KSL7"/>
<feature type="compositionally biased region" description="Basic and acidic residues" evidence="1">
    <location>
        <begin position="144"/>
        <end position="163"/>
    </location>
</feature>
<feature type="compositionally biased region" description="Low complexity" evidence="1">
    <location>
        <begin position="174"/>
        <end position="184"/>
    </location>
</feature>
<feature type="compositionally biased region" description="Basic and acidic residues" evidence="1">
    <location>
        <begin position="112"/>
        <end position="125"/>
    </location>
</feature>
<organism evidence="2">
    <name type="scientific">viral metagenome</name>
    <dbReference type="NCBI Taxonomy" id="1070528"/>
    <lineage>
        <taxon>unclassified sequences</taxon>
        <taxon>metagenomes</taxon>
        <taxon>organismal metagenomes</taxon>
    </lineage>
</organism>
<sequence length="196" mass="21890">MENIKDIPDAEAKAKPVVEMAPDVQAEREVRRYINKEGIFARDLEQLFAVATGIDSSGRMQYRQTQTKESAEKMVTELLEKSGRKVGRDSISGRLKATPGWNLNIRVPGMQKSEEKAASESDAHLQARVNQQQLLDLRSQNEALQKRLDALEAKDPGAAKMPEDETPEPEQTEPEQAQNAQAPEGKQKNEKPGKKK</sequence>
<evidence type="ECO:0000313" key="2">
    <source>
        <dbReference type="EMBL" id="QJA85133.1"/>
    </source>
</evidence>
<proteinExistence type="predicted"/>
<evidence type="ECO:0000256" key="1">
    <source>
        <dbReference type="SAM" id="MobiDB-lite"/>
    </source>
</evidence>
<feature type="compositionally biased region" description="Polar residues" evidence="1">
    <location>
        <begin position="128"/>
        <end position="143"/>
    </location>
</feature>
<accession>A0A6M3KSL7</accession>
<feature type="region of interest" description="Disordered" evidence="1">
    <location>
        <begin position="81"/>
        <end position="196"/>
    </location>
</feature>
<name>A0A6M3KSL7_9ZZZZ</name>
<feature type="compositionally biased region" description="Basic and acidic residues" evidence="1">
    <location>
        <begin position="185"/>
        <end position="196"/>
    </location>
</feature>
<feature type="compositionally biased region" description="Acidic residues" evidence="1">
    <location>
        <begin position="164"/>
        <end position="173"/>
    </location>
</feature>
<dbReference type="EMBL" id="MT142556">
    <property type="protein sequence ID" value="QJA85133.1"/>
    <property type="molecule type" value="Genomic_DNA"/>
</dbReference>
<gene>
    <name evidence="2" type="ORF">MM415B02272_0006</name>
</gene>
<reference evidence="2" key="1">
    <citation type="submission" date="2020-03" db="EMBL/GenBank/DDBJ databases">
        <title>The deep terrestrial virosphere.</title>
        <authorList>
            <person name="Holmfeldt K."/>
            <person name="Nilsson E."/>
            <person name="Simone D."/>
            <person name="Lopez-Fernandez M."/>
            <person name="Wu X."/>
            <person name="de Brujin I."/>
            <person name="Lundin D."/>
            <person name="Andersson A."/>
            <person name="Bertilsson S."/>
            <person name="Dopson M."/>
        </authorList>
    </citation>
    <scope>NUCLEOTIDE SEQUENCE</scope>
    <source>
        <strain evidence="2">MM415B02272</strain>
    </source>
</reference>
<protein>
    <submittedName>
        <fullName evidence="2">Uncharacterized protein</fullName>
    </submittedName>
</protein>